<comment type="caution">
    <text evidence="3">The sequence shown here is derived from an EMBL/GenBank/DDBJ whole genome shotgun (WGS) entry which is preliminary data.</text>
</comment>
<sequence length="173" mass="19466">MKKMYFLAAALCVATPVFAQSLPERTGINSVMGIAPKTDDFIRSVVWSDLFEIQSSQLALSEPSLKDFASKMIEDHHKTSAELKQILSDNNITNTLPVDTDDLSQKKLETLHTLHGQSFVRQYRDDQISAHENALSLFQRYAKNGDNPALKKWAAETVPTLEEHLRLAKNLPQ</sequence>
<dbReference type="EMBL" id="PEBQ01000063">
    <property type="protein sequence ID" value="PHY94805.1"/>
    <property type="molecule type" value="Genomic_DNA"/>
</dbReference>
<dbReference type="InterPro" id="IPR012347">
    <property type="entry name" value="Ferritin-like"/>
</dbReference>
<feature type="signal peptide" evidence="1">
    <location>
        <begin position="1"/>
        <end position="19"/>
    </location>
</feature>
<dbReference type="Proteomes" id="UP000228751">
    <property type="component" value="Unassembled WGS sequence"/>
</dbReference>
<evidence type="ECO:0000259" key="2">
    <source>
        <dbReference type="Pfam" id="PF13628"/>
    </source>
</evidence>
<evidence type="ECO:0000256" key="1">
    <source>
        <dbReference type="SAM" id="SignalP"/>
    </source>
</evidence>
<reference evidence="3 4" key="1">
    <citation type="submission" date="2017-10" db="EMBL/GenBank/DDBJ databases">
        <title>Genomic analysis of the genus Acetobacter.</title>
        <authorList>
            <person name="Kim K.H."/>
            <person name="Chun B.H."/>
            <person name="Son A.R."/>
            <person name="Jeon C.O."/>
        </authorList>
    </citation>
    <scope>NUCLEOTIDE SEQUENCE [LARGE SCALE GENOMIC DNA]</scope>
    <source>
        <strain evidence="3 4">LHT 2458</strain>
    </source>
</reference>
<dbReference type="RefSeq" id="WP_099540694.1">
    <property type="nucleotide sequence ID" value="NZ_PEBQ01000063.1"/>
</dbReference>
<organism evidence="3 4">
    <name type="scientific">Acetobacter pomorum</name>
    <dbReference type="NCBI Taxonomy" id="65959"/>
    <lineage>
        <taxon>Bacteria</taxon>
        <taxon>Pseudomonadati</taxon>
        <taxon>Pseudomonadota</taxon>
        <taxon>Alphaproteobacteria</taxon>
        <taxon>Acetobacterales</taxon>
        <taxon>Acetobacteraceae</taxon>
        <taxon>Acetobacter</taxon>
    </lineage>
</organism>
<keyword evidence="1" id="KW-0732">Signal</keyword>
<dbReference type="InterPro" id="IPR025419">
    <property type="entry name" value="DUF4142"/>
</dbReference>
<dbReference type="OrthoDB" id="9101320at2"/>
<accession>A0A2G4RGH9</accession>
<proteinExistence type="predicted"/>
<keyword evidence="4" id="KW-1185">Reference proteome</keyword>
<feature type="chain" id="PRO_5013707063" description="DUF4142 domain-containing protein" evidence="1">
    <location>
        <begin position="20"/>
        <end position="173"/>
    </location>
</feature>
<dbReference type="PANTHER" id="PTHR38593:SF1">
    <property type="entry name" value="BLR2558 PROTEIN"/>
    <property type="match status" value="1"/>
</dbReference>
<protein>
    <recommendedName>
        <fullName evidence="2">DUF4142 domain-containing protein</fullName>
    </recommendedName>
</protein>
<evidence type="ECO:0000313" key="4">
    <source>
        <dbReference type="Proteomes" id="UP000228751"/>
    </source>
</evidence>
<gene>
    <name evidence="3" type="ORF">CSR02_04310</name>
</gene>
<dbReference type="AlphaFoldDB" id="A0A2G4RGH9"/>
<dbReference type="Gene3D" id="1.20.1260.10">
    <property type="match status" value="1"/>
</dbReference>
<name>A0A2G4RGH9_9PROT</name>
<dbReference type="Pfam" id="PF13628">
    <property type="entry name" value="DUF4142"/>
    <property type="match status" value="1"/>
</dbReference>
<feature type="domain" description="DUF4142" evidence="2">
    <location>
        <begin position="37"/>
        <end position="171"/>
    </location>
</feature>
<evidence type="ECO:0000313" key="3">
    <source>
        <dbReference type="EMBL" id="PHY94805.1"/>
    </source>
</evidence>
<dbReference type="PANTHER" id="PTHR38593">
    <property type="entry name" value="BLR2558 PROTEIN"/>
    <property type="match status" value="1"/>
</dbReference>